<dbReference type="Proteomes" id="UP000800200">
    <property type="component" value="Unassembled WGS sequence"/>
</dbReference>
<dbReference type="AlphaFoldDB" id="A0A6A6DX32"/>
<accession>A0A6A6DX32</accession>
<gene>
    <name evidence="1" type="ORF">K469DRAFT_688740</name>
</gene>
<proteinExistence type="predicted"/>
<organism evidence="1 2">
    <name type="scientific">Zopfia rhizophila CBS 207.26</name>
    <dbReference type="NCBI Taxonomy" id="1314779"/>
    <lineage>
        <taxon>Eukaryota</taxon>
        <taxon>Fungi</taxon>
        <taxon>Dikarya</taxon>
        <taxon>Ascomycota</taxon>
        <taxon>Pezizomycotina</taxon>
        <taxon>Dothideomycetes</taxon>
        <taxon>Dothideomycetes incertae sedis</taxon>
        <taxon>Zopfiaceae</taxon>
        <taxon>Zopfia</taxon>
    </lineage>
</organism>
<name>A0A6A6DX32_9PEZI</name>
<sequence length="145" mass="16091">MSSSQSTVDDPTLYEGMVFKADDSAEQVAMEHGESGSGHVDTYRKATEYSPHEMKQSSQKLSGEMERMSALVDVLFREIASQDARISRLDQENSHIMGILSDMGDWLDNLGDNLKERGKILQSQSLNRERCYRASLPAAACLALS</sequence>
<evidence type="ECO:0000313" key="1">
    <source>
        <dbReference type="EMBL" id="KAF2184251.1"/>
    </source>
</evidence>
<dbReference type="EMBL" id="ML994638">
    <property type="protein sequence ID" value="KAF2184251.1"/>
    <property type="molecule type" value="Genomic_DNA"/>
</dbReference>
<keyword evidence="2" id="KW-1185">Reference proteome</keyword>
<reference evidence="1" key="1">
    <citation type="journal article" date="2020" name="Stud. Mycol.">
        <title>101 Dothideomycetes genomes: a test case for predicting lifestyles and emergence of pathogens.</title>
        <authorList>
            <person name="Haridas S."/>
            <person name="Albert R."/>
            <person name="Binder M."/>
            <person name="Bloem J."/>
            <person name="Labutti K."/>
            <person name="Salamov A."/>
            <person name="Andreopoulos B."/>
            <person name="Baker S."/>
            <person name="Barry K."/>
            <person name="Bills G."/>
            <person name="Bluhm B."/>
            <person name="Cannon C."/>
            <person name="Castanera R."/>
            <person name="Culley D."/>
            <person name="Daum C."/>
            <person name="Ezra D."/>
            <person name="Gonzalez J."/>
            <person name="Henrissat B."/>
            <person name="Kuo A."/>
            <person name="Liang C."/>
            <person name="Lipzen A."/>
            <person name="Lutzoni F."/>
            <person name="Magnuson J."/>
            <person name="Mondo S."/>
            <person name="Nolan M."/>
            <person name="Ohm R."/>
            <person name="Pangilinan J."/>
            <person name="Park H.-J."/>
            <person name="Ramirez L."/>
            <person name="Alfaro M."/>
            <person name="Sun H."/>
            <person name="Tritt A."/>
            <person name="Yoshinaga Y."/>
            <person name="Zwiers L.-H."/>
            <person name="Turgeon B."/>
            <person name="Goodwin S."/>
            <person name="Spatafora J."/>
            <person name="Crous P."/>
            <person name="Grigoriev I."/>
        </authorList>
    </citation>
    <scope>NUCLEOTIDE SEQUENCE</scope>
    <source>
        <strain evidence="1">CBS 207.26</strain>
    </source>
</reference>
<dbReference type="OrthoDB" id="10518046at2759"/>
<protein>
    <submittedName>
        <fullName evidence="1">Uncharacterized protein</fullName>
    </submittedName>
</protein>
<evidence type="ECO:0000313" key="2">
    <source>
        <dbReference type="Proteomes" id="UP000800200"/>
    </source>
</evidence>